<dbReference type="Pfam" id="PF08327">
    <property type="entry name" value="AHSA1"/>
    <property type="match status" value="1"/>
</dbReference>
<feature type="domain" description="Activator of Hsp90 ATPase homologue 1/2-like C-terminal" evidence="2">
    <location>
        <begin position="18"/>
        <end position="156"/>
    </location>
</feature>
<dbReference type="Proteomes" id="UP001220962">
    <property type="component" value="Chromosome"/>
</dbReference>
<keyword evidence="6" id="KW-1185">Reference proteome</keyword>
<dbReference type="Proteomes" id="UP001221519">
    <property type="component" value="Chromosome"/>
</dbReference>
<protein>
    <submittedName>
        <fullName evidence="3">SRPBCC family protein</fullName>
    </submittedName>
</protein>
<dbReference type="CDD" id="cd08895">
    <property type="entry name" value="SRPBCC_CalC_Aha1-like_2"/>
    <property type="match status" value="1"/>
</dbReference>
<sequence length="158" mass="17776">MDNKSMNRRTDTASRVIKASPQTLYQAFVNSEALVTWLPPKGMSGRIDVFDPRVGGTYRITLTYEMDHDLPGKTSNNTDVSQGEFLELVPEKRIVQSVNFSSEDPAFSGEMIQKWLFETISEGTKVTIICENVPEGIQKEDHDIGLRSTLENLAIYTE</sequence>
<organism evidence="3 5">
    <name type="scientific">Paenibacillus urinalis</name>
    <dbReference type="NCBI Taxonomy" id="521520"/>
    <lineage>
        <taxon>Bacteria</taxon>
        <taxon>Bacillati</taxon>
        <taxon>Bacillota</taxon>
        <taxon>Bacilli</taxon>
        <taxon>Bacillales</taxon>
        <taxon>Paenibacillaceae</taxon>
        <taxon>Paenibacillus</taxon>
    </lineage>
</organism>
<proteinExistence type="inferred from homology"/>
<dbReference type="EMBL" id="CP118101">
    <property type="protein sequence ID" value="WDH84941.1"/>
    <property type="molecule type" value="Genomic_DNA"/>
</dbReference>
<dbReference type="Gene3D" id="3.30.530.20">
    <property type="match status" value="1"/>
</dbReference>
<dbReference type="SUPFAM" id="SSF55961">
    <property type="entry name" value="Bet v1-like"/>
    <property type="match status" value="1"/>
</dbReference>
<dbReference type="EMBL" id="CP118108">
    <property type="protein sequence ID" value="WDI04625.1"/>
    <property type="molecule type" value="Genomic_DNA"/>
</dbReference>
<evidence type="ECO:0000313" key="3">
    <source>
        <dbReference type="EMBL" id="WDH84941.1"/>
    </source>
</evidence>
<comment type="similarity">
    <text evidence="1">Belongs to the AHA1 family.</text>
</comment>
<evidence type="ECO:0000256" key="1">
    <source>
        <dbReference type="ARBA" id="ARBA00006817"/>
    </source>
</evidence>
<dbReference type="InterPro" id="IPR023393">
    <property type="entry name" value="START-like_dom_sf"/>
</dbReference>
<dbReference type="InterPro" id="IPR013538">
    <property type="entry name" value="ASHA1/2-like_C"/>
</dbReference>
<dbReference type="AlphaFoldDB" id="A0AAX3N5B4"/>
<dbReference type="RefSeq" id="WP_274338609.1">
    <property type="nucleotide sequence ID" value="NZ_CP118101.1"/>
</dbReference>
<evidence type="ECO:0000259" key="2">
    <source>
        <dbReference type="Pfam" id="PF08327"/>
    </source>
</evidence>
<reference evidence="3 6" key="1">
    <citation type="submission" date="2023-02" db="EMBL/GenBank/DDBJ databases">
        <title>Pathogen: clinical or host-associated sample.</title>
        <authorList>
            <person name="Hergert J."/>
            <person name="Casey R."/>
            <person name="Wagner J."/>
            <person name="Young E.L."/>
            <person name="Oakeson K.F."/>
        </authorList>
    </citation>
    <scope>NUCLEOTIDE SEQUENCE</scope>
    <source>
        <strain evidence="4 6">2022CK-00829</strain>
        <strain evidence="3">2022CK-00830</strain>
    </source>
</reference>
<accession>A0AAX3N5B4</accession>
<evidence type="ECO:0000313" key="6">
    <source>
        <dbReference type="Proteomes" id="UP001221519"/>
    </source>
</evidence>
<evidence type="ECO:0000313" key="5">
    <source>
        <dbReference type="Proteomes" id="UP001220962"/>
    </source>
</evidence>
<name>A0AAX3N5B4_9BACL</name>
<evidence type="ECO:0000313" key="4">
    <source>
        <dbReference type="EMBL" id="WDI04625.1"/>
    </source>
</evidence>
<gene>
    <name evidence="3" type="ORF">PUW23_12310</name>
    <name evidence="4" type="ORF">PUW25_11990</name>
</gene>